<dbReference type="InterPro" id="IPR051312">
    <property type="entry name" value="Diverse_Substr_Oxidored"/>
</dbReference>
<evidence type="ECO:0000256" key="3">
    <source>
        <dbReference type="ARBA" id="ARBA00023002"/>
    </source>
</evidence>
<dbReference type="SUPFAM" id="SSF56176">
    <property type="entry name" value="FAD-binding/transporter-associated domain-like"/>
    <property type="match status" value="1"/>
</dbReference>
<evidence type="ECO:0000313" key="6">
    <source>
        <dbReference type="Proteomes" id="UP000075737"/>
    </source>
</evidence>
<dbReference type="PANTHER" id="PTHR42659:SF2">
    <property type="entry name" value="XANTHINE DEHYDROGENASE SUBUNIT C-RELATED"/>
    <property type="match status" value="1"/>
</dbReference>
<dbReference type="RefSeq" id="WP_068748185.1">
    <property type="nucleotide sequence ID" value="NZ_LOHZ01000025.1"/>
</dbReference>
<dbReference type="SUPFAM" id="SSF55447">
    <property type="entry name" value="CO dehydrogenase flavoprotein C-terminal domain-like"/>
    <property type="match status" value="1"/>
</dbReference>
<name>A0A161QC68_9FIRM</name>
<keyword evidence="1" id="KW-0285">Flavoprotein</keyword>
<dbReference type="AlphaFoldDB" id="A0A161QC68"/>
<dbReference type="InterPro" id="IPR016169">
    <property type="entry name" value="FAD-bd_PCMH_sub2"/>
</dbReference>
<dbReference type="Gene3D" id="3.30.390.50">
    <property type="entry name" value="CO dehydrogenase flavoprotein, C-terminal domain"/>
    <property type="match status" value="1"/>
</dbReference>
<dbReference type="Proteomes" id="UP000075737">
    <property type="component" value="Unassembled WGS sequence"/>
</dbReference>
<dbReference type="Pfam" id="PF00941">
    <property type="entry name" value="FAD_binding_5"/>
    <property type="match status" value="1"/>
</dbReference>
<feature type="domain" description="FAD-binding PCMH-type" evidence="4">
    <location>
        <begin position="1"/>
        <end position="174"/>
    </location>
</feature>
<dbReference type="InterPro" id="IPR036683">
    <property type="entry name" value="CO_DH_flav_C_dom_sf"/>
</dbReference>
<dbReference type="PANTHER" id="PTHR42659">
    <property type="entry name" value="XANTHINE DEHYDROGENASE SUBUNIT C-RELATED"/>
    <property type="match status" value="1"/>
</dbReference>
<accession>A0A161QC68</accession>
<keyword evidence="3 5" id="KW-0560">Oxidoreductase</keyword>
<proteinExistence type="predicted"/>
<sequence length="270" mass="29583">MIKAVEYIKPKSKEEAVNVLSVPGSKVLAGGTDLLVNMRNKVISPEVLVDIKGIEDLKGIRVENDKLFIGATVTINEIVEDEKIEKKYPILKEAGSVLASYQVRNRATVGGNLCNASPAADMASPLLVLQAKAVIYGKEGIKELPLKDFFVGVKKTVLKQDEILVGISIPVSDGQGKYYKKSRIKGHDLSIVGVAGYRMDDYLYFGIGACAITPKLIEVDVKGLCKEEAIKVSKEKILSEVNPITDIRATAEYRRAMLEVFVEKIVNEIM</sequence>
<dbReference type="InterPro" id="IPR016167">
    <property type="entry name" value="FAD-bd_PCMH_sub1"/>
</dbReference>
<protein>
    <submittedName>
        <fullName evidence="5">Carbon monoxide dehydrogenase medium chain</fullName>
        <ecNumber evidence="5">1.2.99.2</ecNumber>
    </submittedName>
</protein>
<dbReference type="PROSITE" id="PS51387">
    <property type="entry name" value="FAD_PCMH"/>
    <property type="match status" value="1"/>
</dbReference>
<dbReference type="OrthoDB" id="9789842at2"/>
<reference evidence="5 6" key="1">
    <citation type="submission" date="2015-12" db="EMBL/GenBank/DDBJ databases">
        <title>Draft genome of Thermovenabulum gondwanense isolated from a red thermophilic microbial mat colonisisng an outflow channel of a bore well.</title>
        <authorList>
            <person name="Patel B.K."/>
        </authorList>
    </citation>
    <scope>NUCLEOTIDE SEQUENCE [LARGE SCALE GENOMIC DNA]</scope>
    <source>
        <strain evidence="5 6">R270</strain>
    </source>
</reference>
<dbReference type="EMBL" id="LOHZ01000025">
    <property type="protein sequence ID" value="KYO66809.1"/>
    <property type="molecule type" value="Genomic_DNA"/>
</dbReference>
<organism evidence="5 6">
    <name type="scientific">Thermovenabulum gondwanense</name>
    <dbReference type="NCBI Taxonomy" id="520767"/>
    <lineage>
        <taxon>Bacteria</taxon>
        <taxon>Bacillati</taxon>
        <taxon>Bacillota</taxon>
        <taxon>Clostridia</taxon>
        <taxon>Thermosediminibacterales</taxon>
        <taxon>Thermosediminibacteraceae</taxon>
        <taxon>Thermovenabulum</taxon>
    </lineage>
</organism>
<dbReference type="InterPro" id="IPR002346">
    <property type="entry name" value="Mopterin_DH_FAD-bd"/>
</dbReference>
<dbReference type="GO" id="GO:0071949">
    <property type="term" value="F:FAD binding"/>
    <property type="evidence" value="ECO:0007669"/>
    <property type="project" value="InterPro"/>
</dbReference>
<keyword evidence="2" id="KW-0274">FAD</keyword>
<dbReference type="InterPro" id="IPR005107">
    <property type="entry name" value="CO_DH_flav_C"/>
</dbReference>
<dbReference type="PATRIC" id="fig|520767.4.peg.1153"/>
<dbReference type="Gene3D" id="3.30.43.10">
    <property type="entry name" value="Uridine Diphospho-n-acetylenolpyruvylglucosamine Reductase, domain 2"/>
    <property type="match status" value="1"/>
</dbReference>
<dbReference type="Gene3D" id="3.30.465.10">
    <property type="match status" value="1"/>
</dbReference>
<dbReference type="EC" id="1.2.99.2" evidence="5"/>
<comment type="caution">
    <text evidence="5">The sequence shown here is derived from an EMBL/GenBank/DDBJ whole genome shotgun (WGS) entry which is preliminary data.</text>
</comment>
<dbReference type="SMART" id="SM01092">
    <property type="entry name" value="CO_deh_flav_C"/>
    <property type="match status" value="1"/>
</dbReference>
<gene>
    <name evidence="5" type="primary">cutM</name>
    <name evidence="5" type="ORF">ATZ99_10540</name>
</gene>
<keyword evidence="6" id="KW-1185">Reference proteome</keyword>
<dbReference type="FunFam" id="3.30.465.10:FF:000017">
    <property type="entry name" value="Xanthine dehydrogenase, FAD binding subunit"/>
    <property type="match status" value="1"/>
</dbReference>
<evidence type="ECO:0000256" key="2">
    <source>
        <dbReference type="ARBA" id="ARBA00022827"/>
    </source>
</evidence>
<dbReference type="STRING" id="520767.ATZ99_10540"/>
<evidence type="ECO:0000256" key="1">
    <source>
        <dbReference type="ARBA" id="ARBA00022630"/>
    </source>
</evidence>
<evidence type="ECO:0000313" key="5">
    <source>
        <dbReference type="EMBL" id="KYO66809.1"/>
    </source>
</evidence>
<dbReference type="GO" id="GO:0016491">
    <property type="term" value="F:oxidoreductase activity"/>
    <property type="evidence" value="ECO:0007669"/>
    <property type="project" value="UniProtKB-KW"/>
</dbReference>
<dbReference type="InterPro" id="IPR016166">
    <property type="entry name" value="FAD-bd_PCMH"/>
</dbReference>
<dbReference type="InterPro" id="IPR036318">
    <property type="entry name" value="FAD-bd_PCMH-like_sf"/>
</dbReference>
<evidence type="ECO:0000259" key="4">
    <source>
        <dbReference type="PROSITE" id="PS51387"/>
    </source>
</evidence>